<gene>
    <name evidence="1" type="ORF">CAL65_12140</name>
</gene>
<proteinExistence type="predicted"/>
<name>A0A3E0WTG2_9GAMM</name>
<dbReference type="RefSeq" id="WP_116302444.1">
    <property type="nucleotide sequence ID" value="NZ_NFZV01000011.1"/>
</dbReference>
<organism evidence="1 2">
    <name type="scientific">Alkalilimnicola ehrlichii</name>
    <dbReference type="NCBI Taxonomy" id="351052"/>
    <lineage>
        <taxon>Bacteria</taxon>
        <taxon>Pseudomonadati</taxon>
        <taxon>Pseudomonadota</taxon>
        <taxon>Gammaproteobacteria</taxon>
        <taxon>Chromatiales</taxon>
        <taxon>Ectothiorhodospiraceae</taxon>
        <taxon>Alkalilimnicola</taxon>
    </lineage>
</organism>
<reference evidence="2" key="1">
    <citation type="submission" date="2017-05" db="EMBL/GenBank/DDBJ databases">
        <authorList>
            <person name="Sharma S."/>
            <person name="Sidhu C."/>
            <person name="Pinnaka A.K."/>
        </authorList>
    </citation>
    <scope>NUCLEOTIDE SEQUENCE [LARGE SCALE GENOMIC DNA]</scope>
    <source>
        <strain evidence="2">AK93</strain>
    </source>
</reference>
<sequence>MNDLYLVSGVTVAGMPRAFKVYADSREAAFSAAIDAGLGMEAVVLSRRELERLGPYGNAVRSLLKGAVELSVTERSTADSAPAAELRAA</sequence>
<accession>A0A3E0WTG2</accession>
<keyword evidence="2" id="KW-1185">Reference proteome</keyword>
<protein>
    <submittedName>
        <fullName evidence="1">Uncharacterized protein</fullName>
    </submittedName>
</protein>
<comment type="caution">
    <text evidence="1">The sequence shown here is derived from an EMBL/GenBank/DDBJ whole genome shotgun (WGS) entry which is preliminary data.</text>
</comment>
<dbReference type="Proteomes" id="UP000256763">
    <property type="component" value="Unassembled WGS sequence"/>
</dbReference>
<dbReference type="AlphaFoldDB" id="A0A3E0WTG2"/>
<dbReference type="EMBL" id="NFZW01000011">
    <property type="protein sequence ID" value="RFA35679.1"/>
    <property type="molecule type" value="Genomic_DNA"/>
</dbReference>
<evidence type="ECO:0000313" key="1">
    <source>
        <dbReference type="EMBL" id="RFA35679.1"/>
    </source>
</evidence>
<evidence type="ECO:0000313" key="2">
    <source>
        <dbReference type="Proteomes" id="UP000256763"/>
    </source>
</evidence>